<evidence type="ECO:0000256" key="1">
    <source>
        <dbReference type="SAM" id="Phobius"/>
    </source>
</evidence>
<gene>
    <name evidence="3" type="ORF">H3Z74_22600</name>
</gene>
<evidence type="ECO:0000259" key="2">
    <source>
        <dbReference type="SMART" id="SM01008"/>
    </source>
</evidence>
<dbReference type="Gene3D" id="3.30.365.10">
    <property type="entry name" value="Aldehyde oxidase/xanthine dehydrogenase, molybdopterin binding domain"/>
    <property type="match status" value="4"/>
</dbReference>
<proteinExistence type="predicted"/>
<keyword evidence="4" id="KW-1185">Reference proteome</keyword>
<dbReference type="Proteomes" id="UP000516148">
    <property type="component" value="Chromosome"/>
</dbReference>
<reference evidence="3 4" key="1">
    <citation type="submission" date="2020-09" db="EMBL/GenBank/DDBJ databases">
        <title>Sphingomonas sp., a new species isolated from pork steak.</title>
        <authorList>
            <person name="Heidler von Heilborn D."/>
        </authorList>
    </citation>
    <scope>NUCLEOTIDE SEQUENCE [LARGE SCALE GENOMIC DNA]</scope>
    <source>
        <strain evidence="4">S8-3T</strain>
    </source>
</reference>
<dbReference type="PROSITE" id="PS51318">
    <property type="entry name" value="TAT"/>
    <property type="match status" value="1"/>
</dbReference>
<dbReference type="GO" id="GO:0016491">
    <property type="term" value="F:oxidoreductase activity"/>
    <property type="evidence" value="ECO:0007669"/>
    <property type="project" value="InterPro"/>
</dbReference>
<keyword evidence="1" id="KW-1133">Transmembrane helix</keyword>
<evidence type="ECO:0000313" key="4">
    <source>
        <dbReference type="Proteomes" id="UP000516148"/>
    </source>
</evidence>
<dbReference type="SMART" id="SM01008">
    <property type="entry name" value="Ald_Xan_dh_C"/>
    <property type="match status" value="1"/>
</dbReference>
<sequence>MAQGDTPAKIDRRTLLIGGGAGVGLIVAWAVWPRSYAPNLTPAKGETVFGAWLKIGVDGHVTVAVPQAEHGQGVYTTLPQIVADELGADWRTVSVQPAPLNPLYANALAASELFGGAFGALPAPLRATHAQRSALVLTGGSSSVRAFEGELRAAGAAARIMLSKAAAKRWGVDWQSTGTAAGFVVHGTKKLRFAELVAEAAHQKIPSPIPLRGGDTNRLYGQSLPRLDVPAKVDGSANFAGDIRLPDMVFAAIRQGPIGDSKLIRVDRAAADRIRGVLSVVTNDGWVAAIANNWWAANKALDALSPRFETRGAIISSATIDTALNAALDGPGTRMAALGDLGPVFKGANVVTAQYRAGLAVHAAIETMTATAHYHDGRLELWLPTQAPGLARGAAAAVLGISENDVVVHPMLIGGSFGANLEHQVAEQAALLAERIKRPVQLVWSRSEDLLHDRYRPPAAARMSARLGPNGQILGWLAKIAAPSTGHEIAGRLLSGDTTARALLATSGGGDAYAVAGARPFYRLPAYAIDHHPAEIGVPTGHWRSGAHSYTAFFTECFLDELAHVAGTEPLSYRIGMLGGDARLARCLSTAAALGGWEGGVPGSGQGIACHAFRGSYIAVLAEAHIGDDQRPVVDRLVAAVDCGRQVNPDVVLQAIEGGLIFGMAAALGGATEFTENLADARGFGDLALPRLADTPDITIEMIRSEADPGGVSELAVPPVAPAIANALQAATGFRMRTLPLRPGDA</sequence>
<protein>
    <submittedName>
        <fullName evidence="3">Xanthine dehydrogenase family protein molybdopterin-binding subunit</fullName>
    </submittedName>
</protein>
<dbReference type="SUPFAM" id="SSF56003">
    <property type="entry name" value="Molybdenum cofactor-binding domain"/>
    <property type="match status" value="2"/>
</dbReference>
<dbReference type="PANTHER" id="PTHR47495:SF2">
    <property type="entry name" value="ALDEHYDE DEHYDROGENASE"/>
    <property type="match status" value="1"/>
</dbReference>
<dbReference type="InterPro" id="IPR008274">
    <property type="entry name" value="AldOxase/xan_DH_MoCoBD1"/>
</dbReference>
<keyword evidence="1" id="KW-0472">Membrane</keyword>
<dbReference type="InterPro" id="IPR012368">
    <property type="entry name" value="OxRdtase_Mopterin-bd_su_IorB"/>
</dbReference>
<dbReference type="PIRSF" id="PIRSF036389">
    <property type="entry name" value="IOR_B"/>
    <property type="match status" value="1"/>
</dbReference>
<name>A0A7H0LIA4_9SPHN</name>
<dbReference type="AlphaFoldDB" id="A0A7H0LIA4"/>
<keyword evidence="1" id="KW-0812">Transmembrane</keyword>
<dbReference type="EMBL" id="CP061038">
    <property type="protein sequence ID" value="QNQ09407.1"/>
    <property type="molecule type" value="Genomic_DNA"/>
</dbReference>
<dbReference type="Pfam" id="PF20256">
    <property type="entry name" value="MoCoBD_2"/>
    <property type="match status" value="2"/>
</dbReference>
<dbReference type="Pfam" id="PF02738">
    <property type="entry name" value="MoCoBD_1"/>
    <property type="match status" value="1"/>
</dbReference>
<dbReference type="Gene3D" id="3.90.1170.50">
    <property type="entry name" value="Aldehyde oxidase/xanthine dehydrogenase, a/b hammerhead"/>
    <property type="match status" value="1"/>
</dbReference>
<evidence type="ECO:0000313" key="3">
    <source>
        <dbReference type="EMBL" id="QNQ09407.1"/>
    </source>
</evidence>
<feature type="transmembrane region" description="Helical" evidence="1">
    <location>
        <begin position="14"/>
        <end position="32"/>
    </location>
</feature>
<organism evidence="3 4">
    <name type="scientific">Sphingomonas alpina</name>
    <dbReference type="NCBI Taxonomy" id="653931"/>
    <lineage>
        <taxon>Bacteria</taxon>
        <taxon>Pseudomonadati</taxon>
        <taxon>Pseudomonadota</taxon>
        <taxon>Alphaproteobacteria</taxon>
        <taxon>Sphingomonadales</taxon>
        <taxon>Sphingomonadaceae</taxon>
        <taxon>Sphingomonas</taxon>
    </lineage>
</organism>
<dbReference type="InterPro" id="IPR006311">
    <property type="entry name" value="TAT_signal"/>
</dbReference>
<dbReference type="InterPro" id="IPR046867">
    <property type="entry name" value="AldOxase/xan_DH_MoCoBD2"/>
</dbReference>
<dbReference type="InterPro" id="IPR052516">
    <property type="entry name" value="N-heterocyclic_Hydroxylase"/>
</dbReference>
<dbReference type="KEGG" id="spap:H3Z74_22600"/>
<dbReference type="RefSeq" id="WP_187761722.1">
    <property type="nucleotide sequence ID" value="NZ_CP061038.1"/>
</dbReference>
<dbReference type="InterPro" id="IPR000674">
    <property type="entry name" value="Ald_Oxase/Xan_DH_a/b"/>
</dbReference>
<feature type="domain" description="Aldehyde oxidase/xanthine dehydrogenase a/b hammerhead" evidence="2">
    <location>
        <begin position="234"/>
        <end position="312"/>
    </location>
</feature>
<dbReference type="InterPro" id="IPR037165">
    <property type="entry name" value="AldOxase/xan_DH_Mopterin-bd_sf"/>
</dbReference>
<dbReference type="PANTHER" id="PTHR47495">
    <property type="entry name" value="ALDEHYDE DEHYDROGENASE"/>
    <property type="match status" value="1"/>
</dbReference>
<accession>A0A7H0LIA4</accession>